<dbReference type="EMBL" id="JBBFKC010000007">
    <property type="protein sequence ID" value="MEJ3691373.1"/>
    <property type="molecule type" value="Genomic_DNA"/>
</dbReference>
<dbReference type="RefSeq" id="WP_337679541.1">
    <property type="nucleotide sequence ID" value="NZ_JBBFKB010000032.1"/>
</dbReference>
<dbReference type="InterPro" id="IPR019546">
    <property type="entry name" value="TAT_signal_bac_arc"/>
</dbReference>
<proteinExistence type="predicted"/>
<keyword evidence="1" id="KW-0732">Signal</keyword>
<keyword evidence="3" id="KW-1185">Reference proteome</keyword>
<comment type="caution">
    <text evidence="2">The sequence shown here is derived from an EMBL/GenBank/DDBJ whole genome shotgun (WGS) entry which is preliminary data.</text>
</comment>
<dbReference type="Pfam" id="PF10518">
    <property type="entry name" value="TAT_signal"/>
    <property type="match status" value="1"/>
</dbReference>
<accession>A0AB35Y5G9</accession>
<dbReference type="InterPro" id="IPR006311">
    <property type="entry name" value="TAT_signal"/>
</dbReference>
<dbReference type="NCBIfam" id="TIGR01409">
    <property type="entry name" value="TAT_signal_seq"/>
    <property type="match status" value="1"/>
</dbReference>
<sequence>MSNISRRQFLKGAGVATLAVAAAGVLAGCSNVPDKPTPGVPDKTVHIYYMIGVQPVNGEPVEISVNGLATSVTYETIKANIPANVAADYDCAKKNYDIEKDGTVTVNLQKKASAKPTKQVMIRYHEGTLQLDSGEFTDFINYQDVEEDATKIDLSKLELEKTDYKLAENEANGIIKAEGTKLYADVYVQKK</sequence>
<name>A0AB35Y5G9_9FIRM</name>
<evidence type="ECO:0000313" key="2">
    <source>
        <dbReference type="EMBL" id="MEJ3691373.1"/>
    </source>
</evidence>
<evidence type="ECO:0000256" key="1">
    <source>
        <dbReference type="SAM" id="SignalP"/>
    </source>
</evidence>
<protein>
    <submittedName>
        <fullName evidence="2">Twin-arginine translocation signal domain-containing protein</fullName>
    </submittedName>
</protein>
<gene>
    <name evidence="2" type="ORF">WF787_09100</name>
</gene>
<feature type="signal peptide" evidence="1">
    <location>
        <begin position="1"/>
        <end position="27"/>
    </location>
</feature>
<organism evidence="2 3">
    <name type="scientific">Faecalibacterium taiwanense</name>
    <dbReference type="NCBI Taxonomy" id="3030638"/>
    <lineage>
        <taxon>Bacteria</taxon>
        <taxon>Bacillati</taxon>
        <taxon>Bacillota</taxon>
        <taxon>Clostridia</taxon>
        <taxon>Eubacteriales</taxon>
        <taxon>Oscillospiraceae</taxon>
        <taxon>Faecalibacterium</taxon>
    </lineage>
</organism>
<feature type="chain" id="PRO_5044331937" evidence="1">
    <location>
        <begin position="28"/>
        <end position="191"/>
    </location>
</feature>
<dbReference type="PROSITE" id="PS51257">
    <property type="entry name" value="PROKAR_LIPOPROTEIN"/>
    <property type="match status" value="1"/>
</dbReference>
<dbReference type="Proteomes" id="UP001379600">
    <property type="component" value="Unassembled WGS sequence"/>
</dbReference>
<dbReference type="AlphaFoldDB" id="A0AB35Y5G9"/>
<reference evidence="2 3" key="1">
    <citation type="submission" date="2024-03" db="EMBL/GenBank/DDBJ databases">
        <authorList>
            <person name="Plomp N."/>
            <person name="Harmsen H.J."/>
        </authorList>
    </citation>
    <scope>NUCLEOTIDE SEQUENCE [LARGE SCALE GENOMIC DNA]</scope>
    <source>
        <strain evidence="2 3">HTF-76H</strain>
    </source>
</reference>
<evidence type="ECO:0000313" key="3">
    <source>
        <dbReference type="Proteomes" id="UP001379600"/>
    </source>
</evidence>
<dbReference type="PROSITE" id="PS51318">
    <property type="entry name" value="TAT"/>
    <property type="match status" value="1"/>
</dbReference>